<dbReference type="SUPFAM" id="SSF81296">
    <property type="entry name" value="E set domains"/>
    <property type="match status" value="1"/>
</dbReference>
<keyword evidence="3" id="KW-0805">Transcription regulation</keyword>
<dbReference type="InterPro" id="IPR036358">
    <property type="entry name" value="BTD_sf"/>
</dbReference>
<sequence length="578" mass="65456">MDNQSLIERRDSVFNSTHPSFVCSAKYHQTTPSMNRHIYSTENMLATGGQNYLPEHIPSHHNDYLLSVKRQRFDDHHVGDVGQPTHIQYSTAGVPPAFHDISHDMNQEAPMYPLVDQATTSSRLDQLPTEFPINGPKLTKADMRRYLKERDHQTVVVLHARVAQKSYGNEKRFFCPPPCLYLSGKGWKKKRQVEESENNSKYPLAFVSIGNSDQTNLQQLTFEEKGNQGFCAAKTLFISDSDKKKNFELACRLIYPEGKSLGEFKSKRIKVISKPSKKKQSFKNTELCISSGTTVALFNRLRSQTVSTRYLNVEDENFRASSQQWGAFTIHLLDDEEDESEEFIVRDGFIHYGQTVKLVCVQTGMALPRLVIRKVDKQMASLEADDPVSQLHKVSFYMKDEDRMYLCLSQEKIIQFQSTPCPKDPKKEMITDGAAWTIISTDRAEYSYCEGAGPVSGPVTPVPNVYALQLNGGGDVAMLEVRGEDFNPAMKVWFGDVEAHTLYRCSESLVCVVPDVKSFKDKNSTSTFTVPVNLVRSYDGVIYPTGLTFNYTPEPIEELEAELNELSKQAQRNMVPID</sequence>
<dbReference type="SMART" id="SM01268">
    <property type="entry name" value="BTD"/>
    <property type="match status" value="1"/>
</dbReference>
<evidence type="ECO:0000256" key="2">
    <source>
        <dbReference type="ARBA" id="ARBA00009704"/>
    </source>
</evidence>
<dbReference type="Pfam" id="PF20144">
    <property type="entry name" value="TIG_SUH"/>
    <property type="match status" value="1"/>
</dbReference>
<evidence type="ECO:0000256" key="6">
    <source>
        <dbReference type="ARBA" id="ARBA00023242"/>
    </source>
</evidence>
<dbReference type="InterPro" id="IPR013783">
    <property type="entry name" value="Ig-like_fold"/>
</dbReference>
<evidence type="ECO:0000256" key="4">
    <source>
        <dbReference type="ARBA" id="ARBA00023125"/>
    </source>
</evidence>
<evidence type="ECO:0000259" key="7">
    <source>
        <dbReference type="SMART" id="SM01267"/>
    </source>
</evidence>
<dbReference type="Gene3D" id="2.60.40.1450">
    <property type="entry name" value="LAG1, DNA binding domain"/>
    <property type="match status" value="1"/>
</dbReference>
<dbReference type="SUPFAM" id="SSF110217">
    <property type="entry name" value="DNA-binding protein LAG-1 (CSL)"/>
    <property type="match status" value="1"/>
</dbReference>
<comment type="subcellular location">
    <subcellularLocation>
        <location evidence="1">Nucleus</location>
    </subcellularLocation>
</comment>
<dbReference type="Gene3D" id="2.80.10.50">
    <property type="match status" value="1"/>
</dbReference>
<dbReference type="SMART" id="SM01267">
    <property type="entry name" value="LAG1_DNAbind"/>
    <property type="match status" value="1"/>
</dbReference>
<dbReference type="FunFam" id="2.80.10.50:FF:000003">
    <property type="entry name" value="recombining binding protein suppressor of hairless"/>
    <property type="match status" value="1"/>
</dbReference>
<evidence type="ECO:0000256" key="3">
    <source>
        <dbReference type="ARBA" id="ARBA00023015"/>
    </source>
</evidence>
<evidence type="ECO:0000256" key="5">
    <source>
        <dbReference type="ARBA" id="ARBA00023163"/>
    </source>
</evidence>
<evidence type="ECO:0000256" key="1">
    <source>
        <dbReference type="ARBA" id="ARBA00004123"/>
    </source>
</evidence>
<dbReference type="FunFam" id="2.60.40.1450:FF:000001">
    <property type="entry name" value="Recombining binding protein suppressor of hairless"/>
    <property type="match status" value="1"/>
</dbReference>
<dbReference type="InterPro" id="IPR038007">
    <property type="entry name" value="RBP-Jkappa_IPT"/>
</dbReference>
<proteinExistence type="evidence at transcript level"/>
<organism evidence="9">
    <name type="scientific">Hydractinia echinata</name>
    <name type="common">Snail fur</name>
    <name type="synonym">Hermit crab hydroid</name>
    <dbReference type="NCBI Taxonomy" id="3283270"/>
    <lineage>
        <taxon>Eukaryota</taxon>
        <taxon>Metazoa</taxon>
        <taxon>Cnidaria</taxon>
        <taxon>Anthozoa</taxon>
        <taxon>Octocorallia</taxon>
        <taxon>Malacalcyonacea</taxon>
        <taxon>Cladiellidae</taxon>
        <taxon>Klyxum</taxon>
    </lineage>
</organism>
<dbReference type="InterPro" id="IPR015350">
    <property type="entry name" value="Beta-trefoil_DNA-bd_dom"/>
</dbReference>
<dbReference type="InterPro" id="IPR015351">
    <property type="entry name" value="RBP-J/Cbf11/Cbf12_DNA-bd"/>
</dbReference>
<accession>A0A1Z1W2C1</accession>
<dbReference type="GO" id="GO:0001228">
    <property type="term" value="F:DNA-binding transcription activator activity, RNA polymerase II-specific"/>
    <property type="evidence" value="ECO:0007669"/>
    <property type="project" value="InterPro"/>
</dbReference>
<evidence type="ECO:0000259" key="8">
    <source>
        <dbReference type="SMART" id="SM01268"/>
    </source>
</evidence>
<dbReference type="Pfam" id="PF09270">
    <property type="entry name" value="BTD"/>
    <property type="match status" value="1"/>
</dbReference>
<keyword evidence="6" id="KW-0539">Nucleus</keyword>
<evidence type="ECO:0000313" key="9">
    <source>
        <dbReference type="EMBL" id="ARX80209.1"/>
    </source>
</evidence>
<feature type="domain" description="Beta-trefoil DNA-binding" evidence="8">
    <location>
        <begin position="287"/>
        <end position="436"/>
    </location>
</feature>
<dbReference type="SUPFAM" id="SSF49417">
    <property type="entry name" value="p53-like transcription factors"/>
    <property type="match status" value="1"/>
</dbReference>
<dbReference type="InterPro" id="IPR040159">
    <property type="entry name" value="CLS_fam"/>
</dbReference>
<dbReference type="GO" id="GO:0005634">
    <property type="term" value="C:nucleus"/>
    <property type="evidence" value="ECO:0007669"/>
    <property type="project" value="UniProtKB-SubCell"/>
</dbReference>
<dbReference type="InterPro" id="IPR014756">
    <property type="entry name" value="Ig_E-set"/>
</dbReference>
<comment type="similarity">
    <text evidence="2">Belongs to the Su(H) family.</text>
</comment>
<dbReference type="Pfam" id="PF09271">
    <property type="entry name" value="LAG1-DNAbind"/>
    <property type="match status" value="1"/>
</dbReference>
<feature type="domain" description="RBP-J/Cbf11/Cbf12 DNA binding" evidence="7">
    <location>
        <begin position="154"/>
        <end position="286"/>
    </location>
</feature>
<dbReference type="GO" id="GO:0000978">
    <property type="term" value="F:RNA polymerase II cis-regulatory region sequence-specific DNA binding"/>
    <property type="evidence" value="ECO:0007669"/>
    <property type="project" value="InterPro"/>
</dbReference>
<dbReference type="Gene3D" id="2.60.40.10">
    <property type="entry name" value="Immunoglobulins"/>
    <property type="match status" value="1"/>
</dbReference>
<dbReference type="InterPro" id="IPR037095">
    <property type="entry name" value="RBP-J/Cbf11_DNA-bd_sf"/>
</dbReference>
<keyword evidence="4" id="KW-0238">DNA-binding</keyword>
<protein>
    <submittedName>
        <fullName evidence="9">Su(H)</fullName>
    </submittedName>
</protein>
<reference evidence="9" key="1">
    <citation type="submission" date="2017-04" db="EMBL/GenBank/DDBJ databases">
        <title>The roles of notch signaling in Hydractinia development.</title>
        <authorList>
            <person name="Gahan J.M."/>
            <person name="Schnitzler C.E."/>
            <person name="Doonan L.B."/>
            <person name="Kanska J."/>
            <person name="Gornik S.G."/>
            <person name="Barreira S."/>
            <person name="Thompson K."/>
            <person name="Schiffer P."/>
            <person name="Baxevanis A.D."/>
            <person name="Frank U."/>
        </authorList>
    </citation>
    <scope>NUCLEOTIDE SEQUENCE</scope>
</reference>
<keyword evidence="5" id="KW-0804">Transcription</keyword>
<dbReference type="EMBL" id="KY882023">
    <property type="protein sequence ID" value="ARX80209.1"/>
    <property type="molecule type" value="mRNA"/>
</dbReference>
<name>A0A1Z1W2C1_HYDEC</name>
<dbReference type="InterPro" id="IPR008967">
    <property type="entry name" value="p53-like_TF_DNA-bd_sf"/>
</dbReference>
<dbReference type="AlphaFoldDB" id="A0A1Z1W2C1"/>
<dbReference type="PANTHER" id="PTHR10665">
    <property type="entry name" value="RECOMBINING BINDING PROTEIN SUPPRESSOR OF HAIRLESS"/>
    <property type="match status" value="1"/>
</dbReference>